<dbReference type="AlphaFoldDB" id="A0AA37P4G5"/>
<dbReference type="InterPro" id="IPR029044">
    <property type="entry name" value="Nucleotide-diphossugar_trans"/>
</dbReference>
<dbReference type="InterPro" id="IPR001173">
    <property type="entry name" value="Glyco_trans_2-like"/>
</dbReference>
<proteinExistence type="predicted"/>
<dbReference type="Pfam" id="PF00535">
    <property type="entry name" value="Glycos_transf_2"/>
    <property type="match status" value="1"/>
</dbReference>
<accession>A0AA37P4G5</accession>
<evidence type="ECO:0000313" key="2">
    <source>
        <dbReference type="EMBL" id="GKI20258.1"/>
    </source>
</evidence>
<comment type="caution">
    <text evidence="2">The sequence shown here is derived from an EMBL/GenBank/DDBJ whole genome shotgun (WGS) entry which is preliminary data.</text>
</comment>
<dbReference type="Gene3D" id="3.90.550.10">
    <property type="entry name" value="Spore Coat Polysaccharide Biosynthesis Protein SpsA, Chain A"/>
    <property type="match status" value="1"/>
</dbReference>
<gene>
    <name evidence="2" type="ORF">CE91St16_31660</name>
</gene>
<evidence type="ECO:0000259" key="1">
    <source>
        <dbReference type="Pfam" id="PF00535"/>
    </source>
</evidence>
<dbReference type="GO" id="GO:0016758">
    <property type="term" value="F:hexosyltransferase activity"/>
    <property type="evidence" value="ECO:0007669"/>
    <property type="project" value="UniProtKB-ARBA"/>
</dbReference>
<dbReference type="PANTHER" id="PTHR22916">
    <property type="entry name" value="GLYCOSYLTRANSFERASE"/>
    <property type="match status" value="1"/>
</dbReference>
<sequence length="314" mass="36486">MMETSPPLISVCMTTYNHAPYLRQAIESVLSQQTSFGVELVLGEDCSTDGTAELCREYAAKYPGRVRLVTGGRNVGWRANYRRTFDACRGKYVAYCDGDDWWTDPCKLQMQADLMESDPGCGMCYTGADEYWQAEGTLKSDPDRHYTDFEQMLLGISVPNCTALARRELIAAYYAEIRPEEHPEWLTDDWPMWLWFACRSRIRFIDRVTAVHRRMVGSVSHGDSYRGRLASRDSAMETSLWFDERFTASRNRFRILRRRHVVGLWLLSWKGAGVGEYLARWWADLRRTPRLVFCPEGAIFLVKKILFRRKKQHL</sequence>
<protein>
    <recommendedName>
        <fullName evidence="1">Glycosyltransferase 2-like domain-containing protein</fullName>
    </recommendedName>
</protein>
<dbReference type="PANTHER" id="PTHR22916:SF3">
    <property type="entry name" value="UDP-GLCNAC:BETAGAL BETA-1,3-N-ACETYLGLUCOSAMINYLTRANSFERASE-LIKE PROTEIN 1"/>
    <property type="match status" value="1"/>
</dbReference>
<dbReference type="Proteomes" id="UP001055105">
    <property type="component" value="Unassembled WGS sequence"/>
</dbReference>
<organism evidence="2 3">
    <name type="scientific">Alistipes finegoldii</name>
    <dbReference type="NCBI Taxonomy" id="214856"/>
    <lineage>
        <taxon>Bacteria</taxon>
        <taxon>Pseudomonadati</taxon>
        <taxon>Bacteroidota</taxon>
        <taxon>Bacteroidia</taxon>
        <taxon>Bacteroidales</taxon>
        <taxon>Rikenellaceae</taxon>
        <taxon>Alistipes</taxon>
    </lineage>
</organism>
<dbReference type="EMBL" id="BQOL01000002">
    <property type="protein sequence ID" value="GKI20258.1"/>
    <property type="molecule type" value="Genomic_DNA"/>
</dbReference>
<name>A0AA37P4G5_9BACT</name>
<reference evidence="2" key="1">
    <citation type="submission" date="2022-01" db="EMBL/GenBank/DDBJ databases">
        <title>Novel bile acid biosynthetic pathways are enriched in the microbiome of centenarians.</title>
        <authorList>
            <person name="Sato Y."/>
            <person name="Atarashi K."/>
            <person name="Plichta R.D."/>
            <person name="Arai Y."/>
            <person name="Sasajima S."/>
            <person name="Kearney M.S."/>
            <person name="Suda W."/>
            <person name="Takeshita K."/>
            <person name="Sasaki T."/>
            <person name="Okamoto S."/>
            <person name="Skelly N.A."/>
            <person name="Okamura Y."/>
            <person name="Vlamakis H."/>
            <person name="Li Y."/>
            <person name="Tanoue T."/>
            <person name="Takei H."/>
            <person name="Nittono H."/>
            <person name="Narushima S."/>
            <person name="Irie J."/>
            <person name="Itoh H."/>
            <person name="Moriya K."/>
            <person name="Sugiura Y."/>
            <person name="Suematsu M."/>
            <person name="Moritoki N."/>
            <person name="Shibata S."/>
            <person name="Littman R.D."/>
            <person name="Fischbach A.M."/>
            <person name="Uwamino Y."/>
            <person name="Inoue T."/>
            <person name="Honda A."/>
            <person name="Hattori M."/>
            <person name="Murai T."/>
            <person name="Xavier J.R."/>
            <person name="Hirose N."/>
            <person name="Honda K."/>
        </authorList>
    </citation>
    <scope>NUCLEOTIDE SEQUENCE</scope>
    <source>
        <strain evidence="2">CE91-St16</strain>
    </source>
</reference>
<feature type="domain" description="Glycosyltransferase 2-like" evidence="1">
    <location>
        <begin position="10"/>
        <end position="169"/>
    </location>
</feature>
<dbReference type="SUPFAM" id="SSF53448">
    <property type="entry name" value="Nucleotide-diphospho-sugar transferases"/>
    <property type="match status" value="1"/>
</dbReference>
<evidence type="ECO:0000313" key="3">
    <source>
        <dbReference type="Proteomes" id="UP001055105"/>
    </source>
</evidence>